<sequence>MLTLARLQLRTLPQASFLLWSRLPGNIERGKWAPLHPLPRTKLVRENRAMPVTYHLPHIIIVFVLLLDHLALPHRN</sequence>
<dbReference type="HOGENOM" id="CLU_2659225_0_0_1"/>
<name>K4AHJ3_SETIT</name>
<reference evidence="3" key="1">
    <citation type="journal article" date="2012" name="Nat. Biotechnol.">
        <title>Reference genome sequence of the model plant Setaria.</title>
        <authorList>
            <person name="Bennetzen J.L."/>
            <person name="Schmutz J."/>
            <person name="Wang H."/>
            <person name="Percifield R."/>
            <person name="Hawkins J."/>
            <person name="Pontaroli A.C."/>
            <person name="Estep M."/>
            <person name="Feng L."/>
            <person name="Vaughn J.N."/>
            <person name="Grimwood J."/>
            <person name="Jenkins J."/>
            <person name="Barry K."/>
            <person name="Lindquist E."/>
            <person name="Hellsten U."/>
            <person name="Deshpande S."/>
            <person name="Wang X."/>
            <person name="Wu X."/>
            <person name="Mitros T."/>
            <person name="Triplett J."/>
            <person name="Yang X."/>
            <person name="Ye C.Y."/>
            <person name="Mauro-Herrera M."/>
            <person name="Wang L."/>
            <person name="Li P."/>
            <person name="Sharma M."/>
            <person name="Sharma R."/>
            <person name="Ronald P.C."/>
            <person name="Panaud O."/>
            <person name="Kellogg E.A."/>
            <person name="Brutnell T.P."/>
            <person name="Doust A.N."/>
            <person name="Tuskan G.A."/>
            <person name="Rokhsar D."/>
            <person name="Devos K.M."/>
        </authorList>
    </citation>
    <scope>NUCLEOTIDE SEQUENCE [LARGE SCALE GENOMIC DNA]</scope>
    <source>
        <strain evidence="3">cv. Yugu1</strain>
    </source>
</reference>
<organism evidence="2 3">
    <name type="scientific">Setaria italica</name>
    <name type="common">Foxtail millet</name>
    <name type="synonym">Panicum italicum</name>
    <dbReference type="NCBI Taxonomy" id="4555"/>
    <lineage>
        <taxon>Eukaryota</taxon>
        <taxon>Viridiplantae</taxon>
        <taxon>Streptophyta</taxon>
        <taxon>Embryophyta</taxon>
        <taxon>Tracheophyta</taxon>
        <taxon>Spermatophyta</taxon>
        <taxon>Magnoliopsida</taxon>
        <taxon>Liliopsida</taxon>
        <taxon>Poales</taxon>
        <taxon>Poaceae</taxon>
        <taxon>PACMAD clade</taxon>
        <taxon>Panicoideae</taxon>
        <taxon>Panicodae</taxon>
        <taxon>Paniceae</taxon>
        <taxon>Cenchrinae</taxon>
        <taxon>Setaria</taxon>
    </lineage>
</organism>
<feature type="transmembrane region" description="Helical" evidence="1">
    <location>
        <begin position="52"/>
        <end position="72"/>
    </location>
</feature>
<dbReference type="EMBL" id="AGNK02005709">
    <property type="status" value="NOT_ANNOTATED_CDS"/>
    <property type="molecule type" value="Genomic_DNA"/>
</dbReference>
<reference evidence="2" key="2">
    <citation type="submission" date="2018-08" db="UniProtKB">
        <authorList>
            <consortium name="EnsemblPlants"/>
        </authorList>
    </citation>
    <scope>IDENTIFICATION</scope>
    <source>
        <strain evidence="2">Yugu1</strain>
    </source>
</reference>
<dbReference type="AlphaFoldDB" id="K4AHJ3"/>
<dbReference type="EnsemblPlants" id="KQK89424">
    <property type="protein sequence ID" value="KQK89424"/>
    <property type="gene ID" value="SETIT_038350mg"/>
</dbReference>
<evidence type="ECO:0000313" key="3">
    <source>
        <dbReference type="Proteomes" id="UP000004995"/>
    </source>
</evidence>
<evidence type="ECO:0000313" key="2">
    <source>
        <dbReference type="EnsemblPlants" id="KQK89424"/>
    </source>
</evidence>
<dbReference type="InParanoid" id="K4AHJ3"/>
<keyword evidence="3" id="KW-1185">Reference proteome</keyword>
<keyword evidence="1" id="KW-0812">Transmembrane</keyword>
<keyword evidence="1" id="KW-0472">Membrane</keyword>
<dbReference type="Proteomes" id="UP000004995">
    <property type="component" value="Unassembled WGS sequence"/>
</dbReference>
<accession>K4AHJ3</accession>
<protein>
    <submittedName>
        <fullName evidence="2">Uncharacterized protein</fullName>
    </submittedName>
</protein>
<dbReference type="Gramene" id="KQK89424">
    <property type="protein sequence ID" value="KQK89424"/>
    <property type="gene ID" value="SETIT_038350mg"/>
</dbReference>
<proteinExistence type="predicted"/>
<keyword evidence="1" id="KW-1133">Transmembrane helix</keyword>
<evidence type="ECO:0000256" key="1">
    <source>
        <dbReference type="SAM" id="Phobius"/>
    </source>
</evidence>